<dbReference type="EMBL" id="CAUYUJ010015392">
    <property type="protein sequence ID" value="CAK0853342.1"/>
    <property type="molecule type" value="Genomic_DNA"/>
</dbReference>
<dbReference type="Proteomes" id="UP001189429">
    <property type="component" value="Unassembled WGS sequence"/>
</dbReference>
<name>A0ABN9U6R3_9DINO</name>
<organism evidence="2 3">
    <name type="scientific">Prorocentrum cordatum</name>
    <dbReference type="NCBI Taxonomy" id="2364126"/>
    <lineage>
        <taxon>Eukaryota</taxon>
        <taxon>Sar</taxon>
        <taxon>Alveolata</taxon>
        <taxon>Dinophyceae</taxon>
        <taxon>Prorocentrales</taxon>
        <taxon>Prorocentraceae</taxon>
        <taxon>Prorocentrum</taxon>
    </lineage>
</organism>
<comment type="caution">
    <text evidence="2">The sequence shown here is derived from an EMBL/GenBank/DDBJ whole genome shotgun (WGS) entry which is preliminary data.</text>
</comment>
<evidence type="ECO:0000313" key="3">
    <source>
        <dbReference type="Proteomes" id="UP001189429"/>
    </source>
</evidence>
<evidence type="ECO:0000256" key="1">
    <source>
        <dbReference type="SAM" id="MobiDB-lite"/>
    </source>
</evidence>
<reference evidence="2" key="1">
    <citation type="submission" date="2023-10" db="EMBL/GenBank/DDBJ databases">
        <authorList>
            <person name="Chen Y."/>
            <person name="Shah S."/>
            <person name="Dougan E. K."/>
            <person name="Thang M."/>
            <person name="Chan C."/>
        </authorList>
    </citation>
    <scope>NUCLEOTIDE SEQUENCE [LARGE SCALE GENOMIC DNA]</scope>
</reference>
<keyword evidence="3" id="KW-1185">Reference proteome</keyword>
<evidence type="ECO:0000313" key="2">
    <source>
        <dbReference type="EMBL" id="CAK0853342.1"/>
    </source>
</evidence>
<gene>
    <name evidence="2" type="ORF">PCOR1329_LOCUS44857</name>
</gene>
<proteinExistence type="predicted"/>
<feature type="compositionally biased region" description="Acidic residues" evidence="1">
    <location>
        <begin position="89"/>
        <end position="101"/>
    </location>
</feature>
<protein>
    <submittedName>
        <fullName evidence="2">Uncharacterized protein</fullName>
    </submittedName>
</protein>
<sequence>MLRDTFVAVFADGDDDEAALSLLSTRSQSACARPRLGASDLLAGGRFNIRSHAGSPFYCICIQFDTYVDVFPAKKKKKAKREEEKPDESPDEGPENDEDEDKAARREEKKKNQVVEEVQVFVGQRLAGWYFREHIFLCARGRDRLLPLLWHQGAGFGRFHPQVARREFRRRCRKQPSRR</sequence>
<feature type="region of interest" description="Disordered" evidence="1">
    <location>
        <begin position="75"/>
        <end position="109"/>
    </location>
</feature>
<accession>A0ABN9U6R3</accession>